<dbReference type="GO" id="GO:0048038">
    <property type="term" value="F:quinone binding"/>
    <property type="evidence" value="ECO:0007669"/>
    <property type="project" value="InterPro"/>
</dbReference>
<dbReference type="Gene3D" id="2.140.10.10">
    <property type="entry name" value="Quinoprotein alcohol dehydrogenase-like superfamily"/>
    <property type="match status" value="2"/>
</dbReference>
<dbReference type="OrthoDB" id="9794322at2"/>
<keyword evidence="5" id="KW-0472">Membrane</keyword>
<dbReference type="PANTHER" id="PTHR32303:SF4">
    <property type="entry name" value="QUINOPROTEIN GLUCOSE DEHYDROGENASE"/>
    <property type="match status" value="1"/>
</dbReference>
<dbReference type="STRING" id="1332080.ATN00_05480"/>
<evidence type="ECO:0000256" key="1">
    <source>
        <dbReference type="ARBA" id="ARBA00001931"/>
    </source>
</evidence>
<evidence type="ECO:0000313" key="8">
    <source>
        <dbReference type="Proteomes" id="UP000056968"/>
    </source>
</evidence>
<keyword evidence="5" id="KW-0812">Transmembrane</keyword>
<dbReference type="Proteomes" id="UP000056968">
    <property type="component" value="Chromosome"/>
</dbReference>
<evidence type="ECO:0000313" key="7">
    <source>
        <dbReference type="EMBL" id="ALR19842.1"/>
    </source>
</evidence>
<feature type="transmembrane region" description="Helical" evidence="5">
    <location>
        <begin position="49"/>
        <end position="66"/>
    </location>
</feature>
<dbReference type="InterPro" id="IPR017511">
    <property type="entry name" value="PQQ_mDH"/>
</dbReference>
<dbReference type="GO" id="GO:0016020">
    <property type="term" value="C:membrane"/>
    <property type="evidence" value="ECO:0007669"/>
    <property type="project" value="InterPro"/>
</dbReference>
<feature type="region of interest" description="Disordered" evidence="4">
    <location>
        <begin position="497"/>
        <end position="518"/>
    </location>
</feature>
<dbReference type="NCBIfam" id="TIGR03074">
    <property type="entry name" value="PQQ_membr_DH"/>
    <property type="match status" value="1"/>
</dbReference>
<keyword evidence="8" id="KW-1185">Reference proteome</keyword>
<dbReference type="CDD" id="cd10280">
    <property type="entry name" value="PQQ_mGDH"/>
    <property type="match status" value="1"/>
</dbReference>
<feature type="transmembrane region" description="Helical" evidence="5">
    <location>
        <begin position="23"/>
        <end position="43"/>
    </location>
</feature>
<accession>A0A0S3EWV8</accession>
<feature type="region of interest" description="Disordered" evidence="4">
    <location>
        <begin position="367"/>
        <end position="390"/>
    </location>
</feature>
<reference evidence="7 8" key="1">
    <citation type="submission" date="2015-11" db="EMBL/GenBank/DDBJ databases">
        <title>A Two-component Flavoprotein Monooxygenase System MeaXY Responsible for para-Hydroxylation of 2-Methyl-6-ethylaniline and 2,6-Diethylaniline in Sphingobium baderi DE-13.</title>
        <authorList>
            <person name="Cheng M."/>
            <person name="Meng Q."/>
            <person name="Yang Y."/>
            <person name="Chu C."/>
            <person name="Yan X."/>
            <person name="He J."/>
            <person name="Li S."/>
        </authorList>
    </citation>
    <scope>NUCLEOTIDE SEQUENCE [LARGE SCALE GENOMIC DNA]</scope>
    <source>
        <strain evidence="7 8">DE-13</strain>
    </source>
</reference>
<dbReference type="InterPro" id="IPR018391">
    <property type="entry name" value="PQQ_b-propeller_rpt"/>
</dbReference>
<dbReference type="InterPro" id="IPR002372">
    <property type="entry name" value="PQQ_rpt_dom"/>
</dbReference>
<evidence type="ECO:0000256" key="3">
    <source>
        <dbReference type="ARBA" id="ARBA00023002"/>
    </source>
</evidence>
<dbReference type="GO" id="GO:0008876">
    <property type="term" value="F:quinoprotein glucose dehydrogenase activity"/>
    <property type="evidence" value="ECO:0007669"/>
    <property type="project" value="TreeGrafter"/>
</dbReference>
<evidence type="ECO:0000256" key="5">
    <source>
        <dbReference type="SAM" id="Phobius"/>
    </source>
</evidence>
<comment type="similarity">
    <text evidence="2">Belongs to the bacterial PQQ dehydrogenase family.</text>
</comment>
<dbReference type="PANTHER" id="PTHR32303">
    <property type="entry name" value="QUINOPROTEIN ALCOHOL DEHYDROGENASE (CYTOCHROME C)"/>
    <property type="match status" value="1"/>
</dbReference>
<feature type="transmembrane region" description="Helical" evidence="5">
    <location>
        <begin position="73"/>
        <end position="92"/>
    </location>
</feature>
<dbReference type="EMBL" id="CP013264">
    <property type="protein sequence ID" value="ALR19842.1"/>
    <property type="molecule type" value="Genomic_DNA"/>
</dbReference>
<sequence length="782" mass="82610">MLQVTAGGTAAASRWASIGISRIHALLLAIFGLALAGPATALARVGGSPWYMLAALVSLVTAVLVWRRSGRAPVVYGIFLLATLIWSVWEVGFEPWALLPRLGMPIILGLPFLAGVWPRGRRGAVLAGVGVLLLGVVWVEASAWRAEPSVPDGMGASAAVSGDWRHYGNDAGGTRFSPLGQIGPMNVAALEPAWTFRFGPSAVAAPVTLETTPLAVAGRLFLCTGDNDVIALDGDSGRQLWRFRAHADGRGVPIASCRGVAYHRQPNVAGPCAERILTATMDARLIALDASNGRPCAGFGIDGAVDLRAGLGRVDKGYYFVTSPPQIIGNRAVVGGWVVDGQYVGEPSGVVRAFDVHSGALAWAFDAGRPDRRGPPQPGEQYTPGTPNSWAPMSVDEGLGMVYVPTGNATPDYYGASRRPFDDRFSSAVVALDAATGTVRWVFQTVHHDLWDYDVASQPTLTDINGVPALIQPTKRGEIFVLDRRTGRPIAPVEERAVPRSTVPGERAAPTQPFSSGMPSFAGETLTEADMWGLTPIDQALCRAAFRRARYDGPLTPPGLDRPSLIYPGYGGGINWGGVSIDVARGIMIVNSNRVGNLVQLITRDAARRRGIVPLSVNSHGGAAGAVAQEGLPYAADLKPLISPIGVPCQKPPWGMIAAVDLQSRRLLWSRPLGTGRDSGPFGMGSQLPFTMGVPNTGGSIATASGLTFIGATHDRYLRAIETRTGCELWRGRLPAGGQATPMMFRSPRTGREFVVIAAGGHPGLGTKGGDYVIAYALPQRK</sequence>
<feature type="domain" description="Pyrrolo-quinoline quinone repeat" evidence="6">
    <location>
        <begin position="164"/>
        <end position="755"/>
    </location>
</feature>
<comment type="cofactor">
    <cofactor evidence="1">
        <name>pyrroloquinoline quinone</name>
        <dbReference type="ChEBI" id="CHEBI:58442"/>
    </cofactor>
</comment>
<dbReference type="AlphaFoldDB" id="A0A0S3EWV8"/>
<feature type="transmembrane region" description="Helical" evidence="5">
    <location>
        <begin position="98"/>
        <end position="117"/>
    </location>
</feature>
<keyword evidence="3" id="KW-0560">Oxidoreductase</keyword>
<protein>
    <recommendedName>
        <fullName evidence="6">Pyrrolo-quinoline quinone repeat domain-containing protein</fullName>
    </recommendedName>
</protein>
<dbReference type="SMART" id="SM00564">
    <property type="entry name" value="PQQ"/>
    <property type="match status" value="4"/>
</dbReference>
<dbReference type="InterPro" id="IPR011047">
    <property type="entry name" value="Quinoprotein_ADH-like_sf"/>
</dbReference>
<gene>
    <name evidence="7" type="ORF">ATN00_05480</name>
</gene>
<evidence type="ECO:0000259" key="6">
    <source>
        <dbReference type="Pfam" id="PF01011"/>
    </source>
</evidence>
<organism evidence="7 8">
    <name type="scientific">Sphingobium baderi</name>
    <dbReference type="NCBI Taxonomy" id="1332080"/>
    <lineage>
        <taxon>Bacteria</taxon>
        <taxon>Pseudomonadati</taxon>
        <taxon>Pseudomonadota</taxon>
        <taxon>Alphaproteobacteria</taxon>
        <taxon>Sphingomonadales</taxon>
        <taxon>Sphingomonadaceae</taxon>
        <taxon>Sphingobium</taxon>
    </lineage>
</organism>
<proteinExistence type="inferred from homology"/>
<evidence type="ECO:0000256" key="2">
    <source>
        <dbReference type="ARBA" id="ARBA00008156"/>
    </source>
</evidence>
<keyword evidence="5" id="KW-1133">Transmembrane helix</keyword>
<dbReference type="KEGG" id="sbd:ATN00_05480"/>
<feature type="transmembrane region" description="Helical" evidence="5">
    <location>
        <begin position="124"/>
        <end position="144"/>
    </location>
</feature>
<name>A0A0S3EWV8_9SPHN</name>
<dbReference type="SUPFAM" id="SSF50998">
    <property type="entry name" value="Quinoprotein alcohol dehydrogenase-like"/>
    <property type="match status" value="1"/>
</dbReference>
<dbReference type="Pfam" id="PF01011">
    <property type="entry name" value="PQQ"/>
    <property type="match status" value="1"/>
</dbReference>
<evidence type="ECO:0000256" key="4">
    <source>
        <dbReference type="SAM" id="MobiDB-lite"/>
    </source>
</evidence>